<proteinExistence type="predicted"/>
<feature type="transmembrane region" description="Helical" evidence="2">
    <location>
        <begin position="43"/>
        <end position="63"/>
    </location>
</feature>
<dbReference type="OrthoDB" id="3350619at2759"/>
<keyword evidence="2" id="KW-0812">Transmembrane</keyword>
<evidence type="ECO:0000256" key="2">
    <source>
        <dbReference type="SAM" id="Phobius"/>
    </source>
</evidence>
<name>A0A4Y9YX36_9AGAM</name>
<dbReference type="Pfam" id="PF09792">
    <property type="entry name" value="But2"/>
    <property type="match status" value="1"/>
</dbReference>
<keyword evidence="2" id="KW-1133">Transmembrane helix</keyword>
<dbReference type="InterPro" id="IPR018620">
    <property type="entry name" value="Ubiquitin3-bd_protein_But2_C"/>
</dbReference>
<evidence type="ECO:0000313" key="5">
    <source>
        <dbReference type="Proteomes" id="UP000298327"/>
    </source>
</evidence>
<accession>A0A4Y9YX36</accession>
<keyword evidence="5" id="KW-1185">Reference proteome</keyword>
<gene>
    <name evidence="4" type="ORF">EVG20_g4769</name>
</gene>
<protein>
    <recommendedName>
        <fullName evidence="3">Ubiquitin 3 binding protein But2 C-terminal domain-containing protein</fullName>
    </recommendedName>
</protein>
<dbReference type="Proteomes" id="UP000298327">
    <property type="component" value="Unassembled WGS sequence"/>
</dbReference>
<dbReference type="EMBL" id="SEOQ01000258">
    <property type="protein sequence ID" value="TFY66320.1"/>
    <property type="molecule type" value="Genomic_DNA"/>
</dbReference>
<feature type="domain" description="Ubiquitin 3 binding protein But2 C-terminal" evidence="3">
    <location>
        <begin position="112"/>
        <end position="249"/>
    </location>
</feature>
<evidence type="ECO:0000313" key="4">
    <source>
        <dbReference type="EMBL" id="TFY66320.1"/>
    </source>
</evidence>
<evidence type="ECO:0000256" key="1">
    <source>
        <dbReference type="SAM" id="MobiDB-lite"/>
    </source>
</evidence>
<comment type="caution">
    <text evidence="4">The sequence shown here is derived from an EMBL/GenBank/DDBJ whole genome shotgun (WGS) entry which is preliminary data.</text>
</comment>
<organism evidence="4 5">
    <name type="scientific">Dentipellis fragilis</name>
    <dbReference type="NCBI Taxonomy" id="205917"/>
    <lineage>
        <taxon>Eukaryota</taxon>
        <taxon>Fungi</taxon>
        <taxon>Dikarya</taxon>
        <taxon>Basidiomycota</taxon>
        <taxon>Agaricomycotina</taxon>
        <taxon>Agaricomycetes</taxon>
        <taxon>Russulales</taxon>
        <taxon>Hericiaceae</taxon>
        <taxon>Dentipellis</taxon>
    </lineage>
</organism>
<evidence type="ECO:0000259" key="3">
    <source>
        <dbReference type="Pfam" id="PF09792"/>
    </source>
</evidence>
<feature type="region of interest" description="Disordered" evidence="1">
    <location>
        <begin position="1"/>
        <end position="22"/>
    </location>
</feature>
<keyword evidence="2" id="KW-0472">Membrane</keyword>
<dbReference type="AlphaFoldDB" id="A0A4Y9YX36"/>
<sequence length="277" mass="30925">MADHSEYSSLPQDDEQAPLVDEKPEPEAVEITGVPSNGPAYRIIRLATLIIVVCTVIDSLLFLQLGLRYWKASTPVDPDSLELRNPYIGFDDLYRNKSRTSPHGPIFNLGRALMQVSSAEPNKVFPQWPDSWMSPDGLVPMGDRHLLISTIAQFRVRDYGMGNCSFTLEIPAKGDVDAPQATISGTGESVQLDIWLLSTERRLKFHELSWKTKPARQKHLGTWTASPGTSQYLPGYACTSGSYQTVEVTCSTPGCLLDMNVKDRKRFGLFLKQYQTI</sequence>
<reference evidence="4 5" key="1">
    <citation type="submission" date="2019-02" db="EMBL/GenBank/DDBJ databases">
        <title>Genome sequencing of the rare red list fungi Dentipellis fragilis.</title>
        <authorList>
            <person name="Buettner E."/>
            <person name="Kellner H."/>
        </authorList>
    </citation>
    <scope>NUCLEOTIDE SEQUENCE [LARGE SCALE GENOMIC DNA]</scope>
    <source>
        <strain evidence="4 5">DSM 105465</strain>
    </source>
</reference>